<dbReference type="EMBL" id="CM039427">
    <property type="protein sequence ID" value="KAI4353397.1"/>
    <property type="molecule type" value="Genomic_DNA"/>
</dbReference>
<proteinExistence type="predicted"/>
<protein>
    <submittedName>
        <fullName evidence="1">Uncharacterized protein</fullName>
    </submittedName>
</protein>
<accession>A0ACB9PXE7</accession>
<dbReference type="Proteomes" id="UP000828941">
    <property type="component" value="Chromosome 2"/>
</dbReference>
<keyword evidence="2" id="KW-1185">Reference proteome</keyword>
<sequence>MFLVDGENVWNMLTVHEANNSLDDFTGMTCWQRKSLRLLRISNDYLWFRSSYYIRGFELDGWAWPTVLLYIVPFTFAMTDMICQKLVCYIFYVTILLFSCVHFVM</sequence>
<gene>
    <name evidence="1" type="ORF">L6164_002350</name>
</gene>
<organism evidence="1 2">
    <name type="scientific">Bauhinia variegata</name>
    <name type="common">Purple orchid tree</name>
    <name type="synonym">Phanera variegata</name>
    <dbReference type="NCBI Taxonomy" id="167791"/>
    <lineage>
        <taxon>Eukaryota</taxon>
        <taxon>Viridiplantae</taxon>
        <taxon>Streptophyta</taxon>
        <taxon>Embryophyta</taxon>
        <taxon>Tracheophyta</taxon>
        <taxon>Spermatophyta</taxon>
        <taxon>Magnoliopsida</taxon>
        <taxon>eudicotyledons</taxon>
        <taxon>Gunneridae</taxon>
        <taxon>Pentapetalae</taxon>
        <taxon>rosids</taxon>
        <taxon>fabids</taxon>
        <taxon>Fabales</taxon>
        <taxon>Fabaceae</taxon>
        <taxon>Cercidoideae</taxon>
        <taxon>Cercideae</taxon>
        <taxon>Bauhiniinae</taxon>
        <taxon>Bauhinia</taxon>
    </lineage>
</organism>
<evidence type="ECO:0000313" key="2">
    <source>
        <dbReference type="Proteomes" id="UP000828941"/>
    </source>
</evidence>
<reference evidence="1 2" key="1">
    <citation type="journal article" date="2022" name="DNA Res.">
        <title>Chromosomal-level genome assembly of the orchid tree Bauhinia variegata (Leguminosae; Cercidoideae) supports the allotetraploid origin hypothesis of Bauhinia.</title>
        <authorList>
            <person name="Zhong Y."/>
            <person name="Chen Y."/>
            <person name="Zheng D."/>
            <person name="Pang J."/>
            <person name="Liu Y."/>
            <person name="Luo S."/>
            <person name="Meng S."/>
            <person name="Qian L."/>
            <person name="Wei D."/>
            <person name="Dai S."/>
            <person name="Zhou R."/>
        </authorList>
    </citation>
    <scope>NUCLEOTIDE SEQUENCE [LARGE SCALE GENOMIC DNA]</scope>
    <source>
        <strain evidence="1">BV-YZ2020</strain>
    </source>
</reference>
<name>A0ACB9PXE7_BAUVA</name>
<comment type="caution">
    <text evidence="1">The sequence shown here is derived from an EMBL/GenBank/DDBJ whole genome shotgun (WGS) entry which is preliminary data.</text>
</comment>
<evidence type="ECO:0000313" key="1">
    <source>
        <dbReference type="EMBL" id="KAI4353397.1"/>
    </source>
</evidence>